<dbReference type="Pfam" id="PF11716">
    <property type="entry name" value="MDMPI_N"/>
    <property type="match status" value="1"/>
</dbReference>
<dbReference type="EMBL" id="JACIBS010000001">
    <property type="protein sequence ID" value="MBB3664558.1"/>
    <property type="molecule type" value="Genomic_DNA"/>
</dbReference>
<proteinExistence type="predicted"/>
<keyword evidence="4" id="KW-1185">Reference proteome</keyword>
<evidence type="ECO:0000313" key="4">
    <source>
        <dbReference type="Proteomes" id="UP000564573"/>
    </source>
</evidence>
<dbReference type="InterPro" id="IPR024344">
    <property type="entry name" value="MDMPI_metal-binding"/>
</dbReference>
<comment type="caution">
    <text evidence="3">The sequence shown here is derived from an EMBL/GenBank/DDBJ whole genome shotgun (WGS) entry which is preliminary data.</text>
</comment>
<dbReference type="InterPro" id="IPR034660">
    <property type="entry name" value="DinB/YfiT-like"/>
</dbReference>
<feature type="domain" description="Mycothiol-dependent maleylpyruvate isomerase metal-binding" evidence="2">
    <location>
        <begin position="4"/>
        <end position="60"/>
    </location>
</feature>
<feature type="region of interest" description="Disordered" evidence="1">
    <location>
        <begin position="94"/>
        <end position="146"/>
    </location>
</feature>
<reference evidence="3 4" key="1">
    <citation type="submission" date="2020-08" db="EMBL/GenBank/DDBJ databases">
        <title>Sequencing the genomes of 1000 actinobacteria strains.</title>
        <authorList>
            <person name="Klenk H.-P."/>
        </authorList>
    </citation>
    <scope>NUCLEOTIDE SEQUENCE [LARGE SCALE GENOMIC DNA]</scope>
    <source>
        <strain evidence="3 4">DSM 45267</strain>
    </source>
</reference>
<feature type="compositionally biased region" description="Low complexity" evidence="1">
    <location>
        <begin position="125"/>
        <end position="137"/>
    </location>
</feature>
<evidence type="ECO:0000259" key="2">
    <source>
        <dbReference type="Pfam" id="PF11716"/>
    </source>
</evidence>
<organism evidence="3 4">
    <name type="scientific">Prauserella sediminis</name>
    <dbReference type="NCBI Taxonomy" id="577680"/>
    <lineage>
        <taxon>Bacteria</taxon>
        <taxon>Bacillati</taxon>
        <taxon>Actinomycetota</taxon>
        <taxon>Actinomycetes</taxon>
        <taxon>Pseudonocardiales</taxon>
        <taxon>Pseudonocardiaceae</taxon>
        <taxon>Prauserella</taxon>
        <taxon>Prauserella salsuginis group</taxon>
    </lineage>
</organism>
<dbReference type="AlphaFoldDB" id="A0A839XU46"/>
<gene>
    <name evidence="3" type="ORF">FB384_003462</name>
</gene>
<accession>A0A839XU46</accession>
<evidence type="ECO:0000313" key="3">
    <source>
        <dbReference type="EMBL" id="MBB3664558.1"/>
    </source>
</evidence>
<dbReference type="GO" id="GO:0046872">
    <property type="term" value="F:metal ion binding"/>
    <property type="evidence" value="ECO:0007669"/>
    <property type="project" value="InterPro"/>
</dbReference>
<sequence>MHPLRAEVRDAAIGLEAALDALTEPQWQARVRSALGREIPAAEIPWMRVREVWLHAVDLEAGVTVDALPPALIDVLLDDVTAALSRKEGCPNLTLAPEDRSTSWDLGDAPAGSTVTETAARRLADGAGASPGSAHGSRVVVPRSEP</sequence>
<protein>
    <submittedName>
        <fullName evidence="3">Uncharacterized protein (TIGR03083 family)</fullName>
    </submittedName>
</protein>
<name>A0A839XU46_9PSEU</name>
<dbReference type="Proteomes" id="UP000564573">
    <property type="component" value="Unassembled WGS sequence"/>
</dbReference>
<dbReference type="Gene3D" id="1.20.120.450">
    <property type="entry name" value="dinb family like domain"/>
    <property type="match status" value="1"/>
</dbReference>
<dbReference type="SUPFAM" id="SSF109854">
    <property type="entry name" value="DinB/YfiT-like putative metalloenzymes"/>
    <property type="match status" value="1"/>
</dbReference>
<evidence type="ECO:0000256" key="1">
    <source>
        <dbReference type="SAM" id="MobiDB-lite"/>
    </source>
</evidence>